<gene>
    <name evidence="7" type="primary">natA_2</name>
    <name evidence="7" type="ORF">JS278_01573</name>
</gene>
<keyword evidence="5" id="KW-0046">Antibiotic resistance</keyword>
<keyword evidence="8" id="KW-1185">Reference proteome</keyword>
<dbReference type="KEGG" id="acij:JS278_01573"/>
<dbReference type="SUPFAM" id="SSF52540">
    <property type="entry name" value="P-loop containing nucleoside triphosphate hydrolases"/>
    <property type="match status" value="1"/>
</dbReference>
<dbReference type="EMBL" id="CP025198">
    <property type="protein sequence ID" value="AXE38737.1"/>
    <property type="molecule type" value="Genomic_DNA"/>
</dbReference>
<dbReference type="Proteomes" id="UP000251995">
    <property type="component" value="Chromosome"/>
</dbReference>
<organism evidence="7 8">
    <name type="scientific">Acidipropionibacterium virtanenii</name>
    <dbReference type="NCBI Taxonomy" id="2057246"/>
    <lineage>
        <taxon>Bacteria</taxon>
        <taxon>Bacillati</taxon>
        <taxon>Actinomycetota</taxon>
        <taxon>Actinomycetes</taxon>
        <taxon>Propionibacteriales</taxon>
        <taxon>Propionibacteriaceae</taxon>
        <taxon>Acidipropionibacterium</taxon>
    </lineage>
</organism>
<feature type="domain" description="ABC transporter" evidence="6">
    <location>
        <begin position="10"/>
        <end position="263"/>
    </location>
</feature>
<dbReference type="GO" id="GO:0016887">
    <property type="term" value="F:ATP hydrolysis activity"/>
    <property type="evidence" value="ECO:0007669"/>
    <property type="project" value="InterPro"/>
</dbReference>
<evidence type="ECO:0000313" key="8">
    <source>
        <dbReference type="Proteomes" id="UP000251995"/>
    </source>
</evidence>
<dbReference type="RefSeq" id="WP_114044697.1">
    <property type="nucleotide sequence ID" value="NZ_CP025198.1"/>
</dbReference>
<dbReference type="OrthoDB" id="9804819at2"/>
<dbReference type="SMART" id="SM00382">
    <property type="entry name" value="AAA"/>
    <property type="match status" value="1"/>
</dbReference>
<evidence type="ECO:0000256" key="2">
    <source>
        <dbReference type="ARBA" id="ARBA00022448"/>
    </source>
</evidence>
<dbReference type="InterPro" id="IPR027417">
    <property type="entry name" value="P-loop_NTPase"/>
</dbReference>
<dbReference type="GO" id="GO:0046677">
    <property type="term" value="P:response to antibiotic"/>
    <property type="evidence" value="ECO:0007669"/>
    <property type="project" value="UniProtKB-KW"/>
</dbReference>
<dbReference type="AlphaFoldDB" id="A0A344UTY9"/>
<accession>A0A344UTY9</accession>
<evidence type="ECO:0000313" key="7">
    <source>
        <dbReference type="EMBL" id="AXE38737.1"/>
    </source>
</evidence>
<proteinExistence type="predicted"/>
<sequence>MPSSGAEPLIHVRDLEKVFTRPVEPMGRFRSLRRLFSREKTSTVAVHDVSFDIAAGELVGYLGANGAGKSTTIKMLTGILVPTSGTVRVAGRVPWRDRRANAARIGAVFGQRSQLWYDLPLRDSFELVRDLYGVTQPEYDQRLAMFTELLDMAGFLDTPVRFLSLGQRMRGDLTAALLHSPDVVYLDEPTVGLDVVAKRRIREFIAEINTRLGTTVILTTHDMDDVEALCRRIIMIDAGTVLFDGTPEALRHRYVHQRTLTVTPAAGTDPAAIRVDGATSTVTEGKTVLTHDPAVISTPDLIAAVTASWPVTDLTVTEASLTDVVARMYAEAPR</sequence>
<reference evidence="7 8" key="1">
    <citation type="submission" date="2017-12" db="EMBL/GenBank/DDBJ databases">
        <title>The whole genome sequence of the Acidipropionibacterium virtanenii sp. nov. type strain JS278.</title>
        <authorList>
            <person name="Laine P."/>
            <person name="Deptula P."/>
            <person name="Varmanen P."/>
            <person name="Auvinen P."/>
        </authorList>
    </citation>
    <scope>NUCLEOTIDE SEQUENCE [LARGE SCALE GENOMIC DNA]</scope>
    <source>
        <strain evidence="7 8">JS278</strain>
    </source>
</reference>
<dbReference type="PROSITE" id="PS50893">
    <property type="entry name" value="ABC_TRANSPORTER_2"/>
    <property type="match status" value="1"/>
</dbReference>
<dbReference type="InterPro" id="IPR003593">
    <property type="entry name" value="AAA+_ATPase"/>
</dbReference>
<keyword evidence="4 7" id="KW-0067">ATP-binding</keyword>
<evidence type="ECO:0000256" key="3">
    <source>
        <dbReference type="ARBA" id="ARBA00022741"/>
    </source>
</evidence>
<name>A0A344UTY9_9ACTN</name>
<dbReference type="PANTHER" id="PTHR42711">
    <property type="entry name" value="ABC TRANSPORTER ATP-BINDING PROTEIN"/>
    <property type="match status" value="1"/>
</dbReference>
<dbReference type="GO" id="GO:0005886">
    <property type="term" value="C:plasma membrane"/>
    <property type="evidence" value="ECO:0007669"/>
    <property type="project" value="UniProtKB-SubCell"/>
</dbReference>
<keyword evidence="2" id="KW-0813">Transport</keyword>
<dbReference type="InterPro" id="IPR003439">
    <property type="entry name" value="ABC_transporter-like_ATP-bd"/>
</dbReference>
<dbReference type="Gene3D" id="3.40.50.300">
    <property type="entry name" value="P-loop containing nucleotide triphosphate hydrolases"/>
    <property type="match status" value="1"/>
</dbReference>
<evidence type="ECO:0000256" key="4">
    <source>
        <dbReference type="ARBA" id="ARBA00022840"/>
    </source>
</evidence>
<dbReference type="InterPro" id="IPR050763">
    <property type="entry name" value="ABC_transporter_ATP-binding"/>
</dbReference>
<evidence type="ECO:0000256" key="1">
    <source>
        <dbReference type="ARBA" id="ARBA00004202"/>
    </source>
</evidence>
<evidence type="ECO:0000259" key="6">
    <source>
        <dbReference type="PROSITE" id="PS50893"/>
    </source>
</evidence>
<evidence type="ECO:0000256" key="5">
    <source>
        <dbReference type="ARBA" id="ARBA00023251"/>
    </source>
</evidence>
<dbReference type="Pfam" id="PF00005">
    <property type="entry name" value="ABC_tran"/>
    <property type="match status" value="1"/>
</dbReference>
<dbReference type="PANTHER" id="PTHR42711:SF1">
    <property type="entry name" value="ABC-TRANSPORT PROTEIN, ATP-BINDING COMPONENT"/>
    <property type="match status" value="1"/>
</dbReference>
<protein>
    <submittedName>
        <fullName evidence="7">ABC transporter ATP-binding protein NatA</fullName>
    </submittedName>
</protein>
<keyword evidence="3" id="KW-0547">Nucleotide-binding</keyword>
<dbReference type="GO" id="GO:0005524">
    <property type="term" value="F:ATP binding"/>
    <property type="evidence" value="ECO:0007669"/>
    <property type="project" value="UniProtKB-KW"/>
</dbReference>
<comment type="subcellular location">
    <subcellularLocation>
        <location evidence="1">Cell membrane</location>
        <topology evidence="1">Peripheral membrane protein</topology>
    </subcellularLocation>
</comment>